<feature type="region of interest" description="Disordered" evidence="5">
    <location>
        <begin position="1"/>
        <end position="41"/>
    </location>
</feature>
<keyword evidence="2" id="KW-0805">Transcription regulation</keyword>
<dbReference type="GO" id="GO:0000976">
    <property type="term" value="F:transcription cis-regulatory region binding"/>
    <property type="evidence" value="ECO:0007669"/>
    <property type="project" value="TreeGrafter"/>
</dbReference>
<dbReference type="Pfam" id="PF13377">
    <property type="entry name" value="Peripla_BP_3"/>
    <property type="match status" value="1"/>
</dbReference>
<dbReference type="InterPro" id="IPR028082">
    <property type="entry name" value="Peripla_BP_I"/>
</dbReference>
<sequence length="407" mass="43216">MLRTHMDPARGMPSGRHGDDAIAMPDAAPPTRRLAAGTGHRAAWPVLGRSSQAQGMRHMADTPRRITLNDIAHACGVSRATVSLVLRSSPLVHADTRERVEAEMRRQGYVYNRAAANLRQRVSTAVALVVNDLANPFFAEFAAGVDEALGAKGYVTLLGSSGESAQRQRQVLGSLMEHNPAGVILSPAEGSAFADLETVIGRHTPLLVFNREVAGSASKGFLYDFIGLDNRAGARAATELLLAQGHRRIAFYGGHADSSSCRQRRAGYREAMAAAGLDVPDAWMIETAPTRLEGNARAGLLFADGATPTAAVCYNDAVALGLMLGLVREGRQPGVDFAVTGFDDIPEAAVGVPPLTTISTDPRERGRQAAAMVVERAAHPGMARRTSVVPALLTQRASTYGKAKARR</sequence>
<proteinExistence type="predicted"/>
<evidence type="ECO:0000256" key="4">
    <source>
        <dbReference type="ARBA" id="ARBA00023163"/>
    </source>
</evidence>
<evidence type="ECO:0000256" key="1">
    <source>
        <dbReference type="ARBA" id="ARBA00022491"/>
    </source>
</evidence>
<dbReference type="Proteomes" id="UP001234354">
    <property type="component" value="Unassembled WGS sequence"/>
</dbReference>
<evidence type="ECO:0000256" key="2">
    <source>
        <dbReference type="ARBA" id="ARBA00023015"/>
    </source>
</evidence>
<dbReference type="InterPro" id="IPR046335">
    <property type="entry name" value="LacI/GalR-like_sensor"/>
</dbReference>
<dbReference type="SUPFAM" id="SSF47413">
    <property type="entry name" value="lambda repressor-like DNA-binding domains"/>
    <property type="match status" value="1"/>
</dbReference>
<accession>A0AAW8G6P1</accession>
<feature type="domain" description="HTH lacI-type" evidence="6">
    <location>
        <begin position="66"/>
        <end position="120"/>
    </location>
</feature>
<dbReference type="Pfam" id="PF00356">
    <property type="entry name" value="LacI"/>
    <property type="match status" value="1"/>
</dbReference>
<feature type="compositionally biased region" description="Low complexity" evidence="5">
    <location>
        <begin position="21"/>
        <end position="30"/>
    </location>
</feature>
<dbReference type="InterPro" id="IPR010982">
    <property type="entry name" value="Lambda_DNA-bd_dom_sf"/>
</dbReference>
<dbReference type="InterPro" id="IPR000843">
    <property type="entry name" value="HTH_LacI"/>
</dbReference>
<dbReference type="EMBL" id="JAUTBB010000001">
    <property type="protein sequence ID" value="MDQ1118079.1"/>
    <property type="molecule type" value="Genomic_DNA"/>
</dbReference>
<protein>
    <submittedName>
        <fullName evidence="7">LacI family transcriptional regulator</fullName>
    </submittedName>
</protein>
<evidence type="ECO:0000313" key="7">
    <source>
        <dbReference type="EMBL" id="MDQ1118079.1"/>
    </source>
</evidence>
<keyword evidence="3" id="KW-0238">DNA-binding</keyword>
<dbReference type="PROSITE" id="PS50932">
    <property type="entry name" value="HTH_LACI_2"/>
    <property type="match status" value="1"/>
</dbReference>
<keyword evidence="4" id="KW-0804">Transcription</keyword>
<dbReference type="SMART" id="SM00354">
    <property type="entry name" value="HTH_LACI"/>
    <property type="match status" value="1"/>
</dbReference>
<dbReference type="Gene3D" id="3.40.50.2300">
    <property type="match status" value="2"/>
</dbReference>
<dbReference type="PANTHER" id="PTHR30146:SF148">
    <property type="entry name" value="HTH-TYPE TRANSCRIPTIONAL REPRESSOR PURR-RELATED"/>
    <property type="match status" value="1"/>
</dbReference>
<keyword evidence="1" id="KW-0678">Repressor</keyword>
<dbReference type="Gene3D" id="1.10.260.40">
    <property type="entry name" value="lambda repressor-like DNA-binding domains"/>
    <property type="match status" value="1"/>
</dbReference>
<organism evidence="7 8">
    <name type="scientific">Pseudoxanthomonas winnipegensis</name>
    <dbReference type="NCBI Taxonomy" id="2480810"/>
    <lineage>
        <taxon>Bacteria</taxon>
        <taxon>Pseudomonadati</taxon>
        <taxon>Pseudomonadota</taxon>
        <taxon>Gammaproteobacteria</taxon>
        <taxon>Lysobacterales</taxon>
        <taxon>Lysobacteraceae</taxon>
        <taxon>Pseudoxanthomonas</taxon>
    </lineage>
</organism>
<evidence type="ECO:0000259" key="6">
    <source>
        <dbReference type="PROSITE" id="PS50932"/>
    </source>
</evidence>
<gene>
    <name evidence="7" type="ORF">QE383_000387</name>
</gene>
<evidence type="ECO:0000256" key="5">
    <source>
        <dbReference type="SAM" id="MobiDB-lite"/>
    </source>
</evidence>
<evidence type="ECO:0000313" key="8">
    <source>
        <dbReference type="Proteomes" id="UP001234354"/>
    </source>
</evidence>
<dbReference type="CDD" id="cd06289">
    <property type="entry name" value="PBP1_MalI-like"/>
    <property type="match status" value="1"/>
</dbReference>
<evidence type="ECO:0000256" key="3">
    <source>
        <dbReference type="ARBA" id="ARBA00023125"/>
    </source>
</evidence>
<dbReference type="AlphaFoldDB" id="A0AAW8G6P1"/>
<dbReference type="CDD" id="cd01392">
    <property type="entry name" value="HTH_LacI"/>
    <property type="match status" value="1"/>
</dbReference>
<dbReference type="PANTHER" id="PTHR30146">
    <property type="entry name" value="LACI-RELATED TRANSCRIPTIONAL REPRESSOR"/>
    <property type="match status" value="1"/>
</dbReference>
<comment type="caution">
    <text evidence="7">The sequence shown here is derived from an EMBL/GenBank/DDBJ whole genome shotgun (WGS) entry which is preliminary data.</text>
</comment>
<name>A0AAW8G6P1_9GAMM</name>
<dbReference type="SUPFAM" id="SSF53822">
    <property type="entry name" value="Periplasmic binding protein-like I"/>
    <property type="match status" value="1"/>
</dbReference>
<dbReference type="GO" id="GO:0003700">
    <property type="term" value="F:DNA-binding transcription factor activity"/>
    <property type="evidence" value="ECO:0007669"/>
    <property type="project" value="TreeGrafter"/>
</dbReference>
<reference evidence="7" key="1">
    <citation type="submission" date="2023-07" db="EMBL/GenBank/DDBJ databases">
        <title>Functional and genomic diversity of the sorghum phyllosphere microbiome.</title>
        <authorList>
            <person name="Shade A."/>
        </authorList>
    </citation>
    <scope>NUCLEOTIDE SEQUENCE</scope>
    <source>
        <strain evidence="7">SORGH_AS_0908</strain>
    </source>
</reference>